<dbReference type="AlphaFoldDB" id="A0AAX3WW31"/>
<dbReference type="InterPro" id="IPR051465">
    <property type="entry name" value="Cell_Envelope_Struct_Comp"/>
</dbReference>
<proteinExistence type="predicted"/>
<feature type="domain" description="Fibronectin type-III" evidence="3">
    <location>
        <begin position="272"/>
        <end position="360"/>
    </location>
</feature>
<organism evidence="5 6">
    <name type="scientific">Lysinibacillus pakistanensis</name>
    <dbReference type="NCBI Taxonomy" id="759811"/>
    <lineage>
        <taxon>Bacteria</taxon>
        <taxon>Bacillati</taxon>
        <taxon>Bacillota</taxon>
        <taxon>Bacilli</taxon>
        <taxon>Bacillales</taxon>
        <taxon>Bacillaceae</taxon>
        <taxon>Lysinibacillus</taxon>
    </lineage>
</organism>
<dbReference type="Pfam" id="PF00395">
    <property type="entry name" value="SLH"/>
    <property type="match status" value="3"/>
</dbReference>
<protein>
    <submittedName>
        <fullName evidence="5">S-layer homology domain-containing protein</fullName>
    </submittedName>
</protein>
<dbReference type="Proteomes" id="UP001178322">
    <property type="component" value="Chromosome"/>
</dbReference>
<dbReference type="InterPro" id="IPR003961">
    <property type="entry name" value="FN3_dom"/>
</dbReference>
<evidence type="ECO:0000259" key="4">
    <source>
        <dbReference type="PROSITE" id="PS51272"/>
    </source>
</evidence>
<sequence length="538" mass="58507">MKFSKKFQFLASSVLALQLLVPIGANAEEQRDLIAPSWVTQVDYVALGDSLAHGMNEVGIIGLGYADFVAQALQKEGLITSYNKGFAYTGYTTKNVLEDLQNDVEKPVVGFGYPNEQVKLRTSIKEAEIITLTAGANDLIPILKESQTTGINAVAILKASQDAVKNITAILAEIKKLNPNAQVYVMGYYNSFPYYSEDLQKQFKLLLTTVNSTIKATVEKAGGIFVPTYDIVAKDVPSYLPNPENIHLSEAGYMAVANEAFLPAIKASSLWDVSKVISTTIQNNTSVQVNWQKATDNVGVQSYKVYVNGELTATQNADTTTITLEHLADHAAYTVAVKAVDAAGNESVQSPTITFSLGGASSFTDIENHWAKEFIQKTAKVGIMKGYADGTFRPEQNVTRAQAASILVRSLGLTTQKQAPFTDISNYDAKTQSEIAAAYTNGLIKGTDGKFNPGQPITRAQLALMISRAYELQQKKPYVMKGSTPFTDIAGYNEETKHAITMLYELGIVTGNDGKFIPESSTKRSHAAKIFVNFSDLF</sequence>
<dbReference type="PROSITE" id="PS50853">
    <property type="entry name" value="FN3"/>
    <property type="match status" value="1"/>
</dbReference>
<dbReference type="Gene3D" id="2.60.40.10">
    <property type="entry name" value="Immunoglobulins"/>
    <property type="match status" value="1"/>
</dbReference>
<dbReference type="RefSeq" id="WP_283869746.1">
    <property type="nucleotide sequence ID" value="NZ_CP126101.1"/>
</dbReference>
<accession>A0AAX3WW31</accession>
<dbReference type="InterPro" id="IPR036116">
    <property type="entry name" value="FN3_sf"/>
</dbReference>
<feature type="chain" id="PRO_5043836554" evidence="2">
    <location>
        <begin position="28"/>
        <end position="538"/>
    </location>
</feature>
<keyword evidence="1 2" id="KW-0732">Signal</keyword>
<dbReference type="InterPro" id="IPR001119">
    <property type="entry name" value="SLH_dom"/>
</dbReference>
<gene>
    <name evidence="5" type="ORF">QNH24_23210</name>
</gene>
<dbReference type="Gene3D" id="3.40.50.1110">
    <property type="entry name" value="SGNH hydrolase"/>
    <property type="match status" value="1"/>
</dbReference>
<evidence type="ECO:0000256" key="2">
    <source>
        <dbReference type="SAM" id="SignalP"/>
    </source>
</evidence>
<evidence type="ECO:0000313" key="5">
    <source>
        <dbReference type="EMBL" id="WHY51148.1"/>
    </source>
</evidence>
<feature type="domain" description="SLH" evidence="4">
    <location>
        <begin position="483"/>
        <end position="538"/>
    </location>
</feature>
<feature type="domain" description="SLH" evidence="4">
    <location>
        <begin position="422"/>
        <end position="480"/>
    </location>
</feature>
<dbReference type="SUPFAM" id="SSF52266">
    <property type="entry name" value="SGNH hydrolase"/>
    <property type="match status" value="1"/>
</dbReference>
<evidence type="ECO:0000259" key="3">
    <source>
        <dbReference type="PROSITE" id="PS50853"/>
    </source>
</evidence>
<dbReference type="InterPro" id="IPR013783">
    <property type="entry name" value="Ig-like_fold"/>
</dbReference>
<dbReference type="InterPro" id="IPR036514">
    <property type="entry name" value="SGNH_hydro_sf"/>
</dbReference>
<feature type="domain" description="SLH" evidence="4">
    <location>
        <begin position="358"/>
        <end position="421"/>
    </location>
</feature>
<dbReference type="EMBL" id="CP126101">
    <property type="protein sequence ID" value="WHY51148.1"/>
    <property type="molecule type" value="Genomic_DNA"/>
</dbReference>
<dbReference type="Pfam" id="PF13472">
    <property type="entry name" value="Lipase_GDSL_2"/>
    <property type="match status" value="1"/>
</dbReference>
<dbReference type="InterPro" id="IPR013830">
    <property type="entry name" value="SGNH_hydro"/>
</dbReference>
<dbReference type="SUPFAM" id="SSF49265">
    <property type="entry name" value="Fibronectin type III"/>
    <property type="match status" value="1"/>
</dbReference>
<evidence type="ECO:0000256" key="1">
    <source>
        <dbReference type="ARBA" id="ARBA00022729"/>
    </source>
</evidence>
<dbReference type="Pfam" id="PF00041">
    <property type="entry name" value="fn3"/>
    <property type="match status" value="1"/>
</dbReference>
<evidence type="ECO:0000313" key="6">
    <source>
        <dbReference type="Proteomes" id="UP001178322"/>
    </source>
</evidence>
<name>A0AAX3WW31_9BACI</name>
<dbReference type="PROSITE" id="PS51272">
    <property type="entry name" value="SLH"/>
    <property type="match status" value="3"/>
</dbReference>
<dbReference type="PANTHER" id="PTHR43308">
    <property type="entry name" value="OUTER MEMBRANE PROTEIN ALPHA-RELATED"/>
    <property type="match status" value="1"/>
</dbReference>
<feature type="signal peptide" evidence="2">
    <location>
        <begin position="1"/>
        <end position="27"/>
    </location>
</feature>
<dbReference type="CDD" id="cd00063">
    <property type="entry name" value="FN3"/>
    <property type="match status" value="1"/>
</dbReference>
<reference evidence="5" key="1">
    <citation type="submission" date="2023-05" db="EMBL/GenBank/DDBJ databases">
        <title>Comparative genomics of Bacillaceae isolates and their secondary metabolite potential.</title>
        <authorList>
            <person name="Song L."/>
            <person name="Nielsen L.J."/>
            <person name="Mohite O."/>
            <person name="Xu X."/>
            <person name="Weber T."/>
            <person name="Kovacs A.T."/>
        </authorList>
    </citation>
    <scope>NUCLEOTIDE SEQUENCE</scope>
    <source>
        <strain evidence="5">LY1</strain>
    </source>
</reference>